<accession>F0ZR58</accession>
<dbReference type="VEuPathDB" id="AmoebaDB:DICPUDRAFT_154363"/>
<evidence type="ECO:0000256" key="1">
    <source>
        <dbReference type="ARBA" id="ARBA00007682"/>
    </source>
</evidence>
<evidence type="ECO:0000256" key="3">
    <source>
        <dbReference type="ARBA" id="ARBA00023163"/>
    </source>
</evidence>
<evidence type="ECO:0000313" key="6">
    <source>
        <dbReference type="EMBL" id="EGC33590.1"/>
    </source>
</evidence>
<dbReference type="InterPro" id="IPR038635">
    <property type="entry name" value="CCR4-NOT_su2/3/5_C_sf"/>
</dbReference>
<gene>
    <name evidence="6" type="ORF">DICPUDRAFT_154363</name>
</gene>
<protein>
    <recommendedName>
        <fullName evidence="5">NOT2/NOT3/NOT5 C-terminal domain-containing protein</fullName>
    </recommendedName>
</protein>
<feature type="region of interest" description="Disordered" evidence="4">
    <location>
        <begin position="120"/>
        <end position="192"/>
    </location>
</feature>
<proteinExistence type="inferred from homology"/>
<evidence type="ECO:0000256" key="2">
    <source>
        <dbReference type="ARBA" id="ARBA00023015"/>
    </source>
</evidence>
<dbReference type="InterPro" id="IPR007282">
    <property type="entry name" value="NOT2/3/5_C"/>
</dbReference>
<dbReference type="AlphaFoldDB" id="F0ZR58"/>
<reference evidence="7" key="1">
    <citation type="journal article" date="2011" name="Genome Biol.">
        <title>Comparative genomics of the social amoebae Dictyostelium discoideum and Dictyostelium purpureum.</title>
        <authorList>
            <consortium name="US DOE Joint Genome Institute (JGI-PGF)"/>
            <person name="Sucgang R."/>
            <person name="Kuo A."/>
            <person name="Tian X."/>
            <person name="Salerno W."/>
            <person name="Parikh A."/>
            <person name="Feasley C.L."/>
            <person name="Dalin E."/>
            <person name="Tu H."/>
            <person name="Huang E."/>
            <person name="Barry K."/>
            <person name="Lindquist E."/>
            <person name="Shapiro H."/>
            <person name="Bruce D."/>
            <person name="Schmutz J."/>
            <person name="Salamov A."/>
            <person name="Fey P."/>
            <person name="Gaudet P."/>
            <person name="Anjard C."/>
            <person name="Babu M.M."/>
            <person name="Basu S."/>
            <person name="Bushmanova Y."/>
            <person name="van der Wel H."/>
            <person name="Katoh-Kurasawa M."/>
            <person name="Dinh C."/>
            <person name="Coutinho P.M."/>
            <person name="Saito T."/>
            <person name="Elias M."/>
            <person name="Schaap P."/>
            <person name="Kay R.R."/>
            <person name="Henrissat B."/>
            <person name="Eichinger L."/>
            <person name="Rivero F."/>
            <person name="Putnam N.H."/>
            <person name="West C.M."/>
            <person name="Loomis W.F."/>
            <person name="Chisholm R.L."/>
            <person name="Shaulsky G."/>
            <person name="Strassmann J.E."/>
            <person name="Queller D.C."/>
            <person name="Kuspa A."/>
            <person name="Grigoriev I.V."/>
        </authorList>
    </citation>
    <scope>NUCLEOTIDE SEQUENCE [LARGE SCALE GENOMIC DNA]</scope>
    <source>
        <strain evidence="7">QSDP1</strain>
    </source>
</reference>
<keyword evidence="2" id="KW-0805">Transcription regulation</keyword>
<dbReference type="GeneID" id="10504260"/>
<feature type="region of interest" description="Disordered" evidence="4">
    <location>
        <begin position="474"/>
        <end position="497"/>
    </location>
</feature>
<dbReference type="GO" id="GO:0006355">
    <property type="term" value="P:regulation of DNA-templated transcription"/>
    <property type="evidence" value="ECO:0007669"/>
    <property type="project" value="InterPro"/>
</dbReference>
<dbReference type="GO" id="GO:0000289">
    <property type="term" value="P:nuclear-transcribed mRNA poly(A) tail shortening"/>
    <property type="evidence" value="ECO:0000318"/>
    <property type="project" value="GO_Central"/>
</dbReference>
<evidence type="ECO:0000313" key="7">
    <source>
        <dbReference type="Proteomes" id="UP000001064"/>
    </source>
</evidence>
<dbReference type="InterPro" id="IPR040168">
    <property type="entry name" value="Not2/3/5"/>
</dbReference>
<dbReference type="eggNOG" id="KOG2151">
    <property type="taxonomic scope" value="Eukaryota"/>
</dbReference>
<evidence type="ECO:0000256" key="4">
    <source>
        <dbReference type="SAM" id="MobiDB-lite"/>
    </source>
</evidence>
<evidence type="ECO:0000259" key="5">
    <source>
        <dbReference type="Pfam" id="PF04153"/>
    </source>
</evidence>
<feature type="region of interest" description="Disordered" evidence="4">
    <location>
        <begin position="1"/>
        <end position="41"/>
    </location>
</feature>
<dbReference type="GO" id="GO:0030015">
    <property type="term" value="C:CCR4-NOT core complex"/>
    <property type="evidence" value="ECO:0000318"/>
    <property type="project" value="GO_Central"/>
</dbReference>
<feature type="domain" description="NOT2/NOT3/NOT5 C-terminal" evidence="5">
    <location>
        <begin position="326"/>
        <end position="445"/>
    </location>
</feature>
<dbReference type="RefSeq" id="XP_003289905.1">
    <property type="nucleotide sequence ID" value="XM_003289857.1"/>
</dbReference>
<dbReference type="PANTHER" id="PTHR23326">
    <property type="entry name" value="CCR4 NOT-RELATED"/>
    <property type="match status" value="1"/>
</dbReference>
<dbReference type="EMBL" id="GL871135">
    <property type="protein sequence ID" value="EGC33590.1"/>
    <property type="molecule type" value="Genomic_DNA"/>
</dbReference>
<feature type="compositionally biased region" description="Basic and acidic residues" evidence="4">
    <location>
        <begin position="28"/>
        <end position="37"/>
    </location>
</feature>
<comment type="similarity">
    <text evidence="1">Belongs to the CNOT2/3/5 family.</text>
</comment>
<feature type="region of interest" description="Disordered" evidence="4">
    <location>
        <begin position="210"/>
        <end position="254"/>
    </location>
</feature>
<dbReference type="InParanoid" id="F0ZR58"/>
<dbReference type="OrthoDB" id="25391at2759"/>
<dbReference type="Pfam" id="PF04153">
    <property type="entry name" value="NOT2_3_5_C"/>
    <property type="match status" value="1"/>
</dbReference>
<organism evidence="6 7">
    <name type="scientific">Dictyostelium purpureum</name>
    <name type="common">Slime mold</name>
    <dbReference type="NCBI Taxonomy" id="5786"/>
    <lineage>
        <taxon>Eukaryota</taxon>
        <taxon>Amoebozoa</taxon>
        <taxon>Evosea</taxon>
        <taxon>Eumycetozoa</taxon>
        <taxon>Dictyostelia</taxon>
        <taxon>Dictyosteliales</taxon>
        <taxon>Dictyosteliaceae</taxon>
        <taxon>Dictyostelium</taxon>
    </lineage>
</organism>
<feature type="compositionally biased region" description="Polar residues" evidence="4">
    <location>
        <begin position="14"/>
        <end position="27"/>
    </location>
</feature>
<keyword evidence="7" id="KW-1185">Reference proteome</keyword>
<sequence>MNPNNPNLLKSPSRKSTPPNQPMQYNTNKDDIDHEQPPHPGMMNYVNYSNPNMNYNFNMQQRGHVNDMMSRQGPPHMMQQPQNIQGFRPPPNMMGPPHVRAGNVGMGPMPVNINNMGMNSNVNISNNNNSVNNSNNLRSSLTTTPTVVSPQQQQQQQSQPSLSRSNPNTPTNTTTTSSVTTSPNIQQQQHQQRINDNIVNRGIQSMLPQQFNTQKAQQQQQQQQQSPQQSPQQNYNNNTNNNNYGDGDFPALRKSKNANKNVEDTSLIQNLGFDNSHEEYQRKDYNIVDKDNGKYGLMGLLNVIKNTDMDASMLSIGIDLTGELYESFGSPWVEFSAQRKSEYYIPLCYSTPNLESPTYKMTLFTYETLFYIFYSMPKDILQLHAANELYDRNWRYHKEGKVWLTKVQGTESTINPTFEVGSFFFFDVVQWATVRRDNFYLPHEVLETKESLIAQVNKAEQQLLSLQQQQAAAAAAAAQQNGQPSPSQSSPQHTSPQ</sequence>
<dbReference type="STRING" id="5786.F0ZR58"/>
<dbReference type="Proteomes" id="UP000001064">
    <property type="component" value="Unassembled WGS sequence"/>
</dbReference>
<dbReference type="FunCoup" id="F0ZR58">
    <property type="interactions" value="740"/>
</dbReference>
<feature type="compositionally biased region" description="Low complexity" evidence="4">
    <location>
        <begin position="210"/>
        <end position="244"/>
    </location>
</feature>
<keyword evidence="3" id="KW-0804">Transcription</keyword>
<name>F0ZR58_DICPU</name>
<dbReference type="KEGG" id="dpp:DICPUDRAFT_154363"/>
<dbReference type="Gene3D" id="2.30.30.1020">
    <property type="entry name" value="CCR4-NOT complex subunit 2/3/5, C-terminal domain"/>
    <property type="match status" value="1"/>
</dbReference>
<dbReference type="OMA" id="HEEYQRK"/>
<dbReference type="GO" id="GO:0000932">
    <property type="term" value="C:P-body"/>
    <property type="evidence" value="ECO:0000318"/>
    <property type="project" value="GO_Central"/>
</dbReference>